<dbReference type="SMART" id="SM00952">
    <property type="entry name" value="RAP"/>
    <property type="match status" value="1"/>
</dbReference>
<dbReference type="GO" id="GO:0009922">
    <property type="term" value="F:fatty acid elongase activity"/>
    <property type="evidence" value="ECO:0007669"/>
    <property type="project" value="UniProtKB-EC"/>
</dbReference>
<evidence type="ECO:0000259" key="6">
    <source>
        <dbReference type="SMART" id="SM00952"/>
    </source>
</evidence>
<dbReference type="InterPro" id="IPR013584">
    <property type="entry name" value="RAP"/>
</dbReference>
<feature type="region of interest" description="Disordered" evidence="4">
    <location>
        <begin position="593"/>
        <end position="620"/>
    </location>
</feature>
<keyword evidence="5" id="KW-0472">Membrane</keyword>
<keyword evidence="8" id="KW-1185">Reference proteome</keyword>
<organism evidence="7 8">
    <name type="scientific">Elliptochloris bilobata</name>
    <dbReference type="NCBI Taxonomy" id="381761"/>
    <lineage>
        <taxon>Eukaryota</taxon>
        <taxon>Viridiplantae</taxon>
        <taxon>Chlorophyta</taxon>
        <taxon>core chlorophytes</taxon>
        <taxon>Trebouxiophyceae</taxon>
        <taxon>Trebouxiophyceae incertae sedis</taxon>
        <taxon>Elliptochloris clade</taxon>
        <taxon>Elliptochloris</taxon>
    </lineage>
</organism>
<protein>
    <recommendedName>
        <fullName evidence="2">very-long-chain 3-oxoacyl-CoA synthase</fullName>
        <ecNumber evidence="2">2.3.1.199</ecNumber>
    </recommendedName>
</protein>
<name>A0AAW1S6Y6_9CHLO</name>
<dbReference type="AlphaFoldDB" id="A0AAW1S6Y6"/>
<dbReference type="SUPFAM" id="SSF53901">
    <property type="entry name" value="Thiolase-like"/>
    <property type="match status" value="2"/>
</dbReference>
<dbReference type="Pfam" id="PF08373">
    <property type="entry name" value="RAP"/>
    <property type="match status" value="1"/>
</dbReference>
<dbReference type="Gene3D" id="3.40.47.10">
    <property type="match status" value="1"/>
</dbReference>
<dbReference type="Pfam" id="PF08392">
    <property type="entry name" value="FAE1_CUT1_RppA"/>
    <property type="match status" value="1"/>
</dbReference>
<evidence type="ECO:0000256" key="2">
    <source>
        <dbReference type="ARBA" id="ARBA00012307"/>
    </source>
</evidence>
<dbReference type="CDD" id="cd00831">
    <property type="entry name" value="CHS_like"/>
    <property type="match status" value="1"/>
</dbReference>
<keyword evidence="5" id="KW-1133">Transmembrane helix</keyword>
<proteinExistence type="inferred from homology"/>
<dbReference type="InterPro" id="IPR012392">
    <property type="entry name" value="3-ktacl-CoA_syn"/>
</dbReference>
<dbReference type="InterPro" id="IPR016039">
    <property type="entry name" value="Thiolase-like"/>
</dbReference>
<feature type="transmembrane region" description="Helical" evidence="5">
    <location>
        <begin position="746"/>
        <end position="771"/>
    </location>
</feature>
<reference evidence="7 8" key="1">
    <citation type="journal article" date="2024" name="Nat. Commun.">
        <title>Phylogenomics reveals the evolutionary origins of lichenization in chlorophyte algae.</title>
        <authorList>
            <person name="Puginier C."/>
            <person name="Libourel C."/>
            <person name="Otte J."/>
            <person name="Skaloud P."/>
            <person name="Haon M."/>
            <person name="Grisel S."/>
            <person name="Petersen M."/>
            <person name="Berrin J.G."/>
            <person name="Delaux P.M."/>
            <person name="Dal Grande F."/>
            <person name="Keller J."/>
        </authorList>
    </citation>
    <scope>NUCLEOTIDE SEQUENCE [LARGE SCALE GENOMIC DNA]</scope>
    <source>
        <strain evidence="7 8">SAG 245.80</strain>
    </source>
</reference>
<dbReference type="GO" id="GO:0006633">
    <property type="term" value="P:fatty acid biosynthetic process"/>
    <property type="evidence" value="ECO:0007669"/>
    <property type="project" value="InterPro"/>
</dbReference>
<feature type="compositionally biased region" description="Low complexity" evidence="4">
    <location>
        <begin position="526"/>
        <end position="543"/>
    </location>
</feature>
<feature type="domain" description="RAP" evidence="6">
    <location>
        <begin position="33"/>
        <end position="87"/>
    </location>
</feature>
<evidence type="ECO:0000256" key="1">
    <source>
        <dbReference type="ARBA" id="ARBA00005531"/>
    </source>
</evidence>
<feature type="region of interest" description="Disordered" evidence="4">
    <location>
        <begin position="495"/>
        <end position="543"/>
    </location>
</feature>
<dbReference type="PANTHER" id="PTHR31561">
    <property type="entry name" value="3-KETOACYL-COA SYNTHASE"/>
    <property type="match status" value="1"/>
</dbReference>
<dbReference type="Proteomes" id="UP001445335">
    <property type="component" value="Unassembled WGS sequence"/>
</dbReference>
<keyword evidence="3" id="KW-0808">Transferase</keyword>
<sequence length="1211" mass="131640">MRKVHALQLHRDVARLLRLLGMPHEQKASKSRFDVMGPFTANTRSPGGSMIARHRLLSARGWAVISVPYFLWEELTDDVRGAWLLQEIERARQSRAAAAALPADDFGLQLQAIHEGTELSSLYRSVFFMVHTPSQMPVRYVGVYTDGGADMQLRQYSVDNMFSPNNWESYCSAGVANINAIGMLLAESCFMVDQEQECYRGYLLRRLLPATQAFYSNLGFDAAGVPAGELLAAHSVMERLAKRTTAELEGRLAEFFDRLLQGDPLGLMLLHGVCDEELQRERQLLAHTVDRMPQRHTRKMIVDSPPDQPLVQLVLPQALAANASDRTHVGVFRELLISRKGAYSCPVSSGVIFAVNAEAREHSTEPLDAYSRDLLAAMADLVGNPVSKVCCDLKSKSDVLAACRSGALPEPAACFACDAGVWIEFEPAWPPPAVVSAAAPLQVGAPRPVVWFHFFTHTEAHNLRLYRANGGHSDAALPQAIWDEEGPWAREICLGTNPEEDEDGAALGEVPPPVVPPPPPPPGDPPAEQAAQEEAMEAADAAAAGTPASGAALARMLVFAVMASALEQVQAGPGGVVTPDMLATEVAEAAGAGDAGPAHAGMAVGSDDGSAESEEMPDGDISDEEAQLADMEHDMEGLDDHMGTYLTGGRNTLEIKLKHFRAGSAVLVKLVDQENLMTEFEDEHEAPNIDRSSGAGGAARRSKLSCALLAALPYAAAAGAGLLLLTGKGSINQDLLPGWAARAYDAAAAIQIALLPALAALALLAAALAAWRRERARCFLLDFACYKPPDHCKVDLDCFLEGSRNFGKFSEEALEFQERISQRNGLSYGETYLPDALHMKPPIINMEMAREEARMVLFGSIQEVLERTGLTPKDIDILVVNCSLFNPTPSLSAMIVNHFKMRSDLISYNLAGMGCSAGVIAIGLAERLLRSEPGKYALVVSTENITQNWYLGSDRSMLIPNTLFRMGGAAMVLTNRLDEAARAKYELQHVVRVHLGADDKAYRCVYQREDDAGVVGVELNRDLVKVASKALERNLTRMGPLVLPLGEKLRFALNLAARKLLGMKLKPYVPDFRRAFNHFCLHAGGRGVIEGLGKQLNLNRKQVEPSFNSLYWYGNTSSASVWYALSYIEACQGVRAGETVWQVGFGSGFKCNSAVWKARRTIRDNRHAAWAHMVNGNLDCVWKYLEANSTPDMYGKASEECNGTAATNGKH</sequence>
<evidence type="ECO:0000256" key="4">
    <source>
        <dbReference type="SAM" id="MobiDB-lite"/>
    </source>
</evidence>
<gene>
    <name evidence="7" type="ORF">WJX81_004571</name>
</gene>
<evidence type="ECO:0000313" key="7">
    <source>
        <dbReference type="EMBL" id="KAK9841810.1"/>
    </source>
</evidence>
<evidence type="ECO:0000313" key="8">
    <source>
        <dbReference type="Proteomes" id="UP001445335"/>
    </source>
</evidence>
<evidence type="ECO:0000256" key="3">
    <source>
        <dbReference type="ARBA" id="ARBA00022679"/>
    </source>
</evidence>
<feature type="compositionally biased region" description="Pro residues" evidence="4">
    <location>
        <begin position="510"/>
        <end position="525"/>
    </location>
</feature>
<keyword evidence="5" id="KW-0812">Transmembrane</keyword>
<feature type="transmembrane region" description="Helical" evidence="5">
    <location>
        <begin position="905"/>
        <end position="925"/>
    </location>
</feature>
<feature type="compositionally biased region" description="Acidic residues" evidence="4">
    <location>
        <begin position="609"/>
        <end position="620"/>
    </location>
</feature>
<accession>A0AAW1S6Y6</accession>
<evidence type="ECO:0000256" key="5">
    <source>
        <dbReference type="SAM" id="Phobius"/>
    </source>
</evidence>
<dbReference type="Pfam" id="PF08541">
    <property type="entry name" value="ACP_syn_III_C"/>
    <property type="match status" value="1"/>
</dbReference>
<dbReference type="InterPro" id="IPR013601">
    <property type="entry name" value="FAE1_typ3_polyketide_synth"/>
</dbReference>
<dbReference type="GO" id="GO:0016020">
    <property type="term" value="C:membrane"/>
    <property type="evidence" value="ECO:0007669"/>
    <property type="project" value="InterPro"/>
</dbReference>
<dbReference type="EC" id="2.3.1.199" evidence="2"/>
<feature type="compositionally biased region" description="Low complexity" evidence="4">
    <location>
        <begin position="593"/>
        <end position="603"/>
    </location>
</feature>
<comment type="caution">
    <text evidence="7">The sequence shown here is derived from an EMBL/GenBank/DDBJ whole genome shotgun (WGS) entry which is preliminary data.</text>
</comment>
<dbReference type="InterPro" id="IPR013747">
    <property type="entry name" value="ACP_syn_III_C"/>
</dbReference>
<dbReference type="EMBL" id="JALJOU010000010">
    <property type="protein sequence ID" value="KAK9841810.1"/>
    <property type="molecule type" value="Genomic_DNA"/>
</dbReference>
<comment type="similarity">
    <text evidence="1">Belongs to the thiolase-like superfamily. Chalcone/stilbene synthases family.</text>
</comment>